<protein>
    <submittedName>
        <fullName evidence="6">Coenzyme F420-reducing hydrogenase, FrhD protein</fullName>
    </submittedName>
</protein>
<comment type="caution">
    <text evidence="6">The sequence shown here is derived from an EMBL/GenBank/DDBJ whole genome shotgun (WGS) entry which is preliminary data.</text>
</comment>
<sequence>MLFREIVIAGCGNPLFGDDGFGPAVVEELQKLQLPDNIKVIDAGLGAPHFLFTLMEDAEIPVKKLIIVDTTDFGANPGDITKLKPEHLPPGTYRDAHSWDLSEPLQRLKDVIDITIVGCQPKRVSHEYELGLTEEVERAIPKTVRIVLEEIGVNYGAAINHQKDHLGAIQRRAGAEGPGETGAGADGESAADETCNEAL</sequence>
<comment type="similarity">
    <text evidence="1">Belongs to the peptidase A31 family.</text>
</comment>
<dbReference type="InterPro" id="IPR000671">
    <property type="entry name" value="Peptidase_A31"/>
</dbReference>
<dbReference type="Proteomes" id="UP001168338">
    <property type="component" value="Unassembled WGS sequence"/>
</dbReference>
<keyword evidence="3" id="KW-0064">Aspartyl protease</keyword>
<feature type="compositionally biased region" description="Acidic residues" evidence="5">
    <location>
        <begin position="189"/>
        <end position="199"/>
    </location>
</feature>
<dbReference type="InterPro" id="IPR004411">
    <property type="entry name" value="Pept_A31_F420-red_hyd_d"/>
</dbReference>
<feature type="region of interest" description="Disordered" evidence="5">
    <location>
        <begin position="172"/>
        <end position="199"/>
    </location>
</feature>
<dbReference type="NCBIfam" id="TIGR00130">
    <property type="entry name" value="frhD"/>
    <property type="match status" value="1"/>
</dbReference>
<keyword evidence="7" id="KW-1185">Reference proteome</keyword>
<dbReference type="NCBIfam" id="TIGR00072">
    <property type="entry name" value="hydrog_prot"/>
    <property type="match status" value="1"/>
</dbReference>
<evidence type="ECO:0000313" key="7">
    <source>
        <dbReference type="Proteomes" id="UP001168338"/>
    </source>
</evidence>
<evidence type="ECO:0000256" key="3">
    <source>
        <dbReference type="ARBA" id="ARBA00022750"/>
    </source>
</evidence>
<keyword evidence="2" id="KW-0645">Protease</keyword>
<dbReference type="PRINTS" id="PR00446">
    <property type="entry name" value="HYDRGNUPTAKE"/>
</dbReference>
<reference evidence="6" key="1">
    <citation type="submission" date="2019-05" db="EMBL/GenBank/DDBJ databases">
        <title>Methanoculleus sp. FWC-SCC1, a methanogenic archaeon isolated from deep marine cold seep.</title>
        <authorList>
            <person name="Chen Y.-W."/>
            <person name="Chen S.-C."/>
            <person name="Teng N.-H."/>
            <person name="Lai M.-C."/>
        </authorList>
    </citation>
    <scope>NUCLEOTIDE SEQUENCE</scope>
    <source>
        <strain evidence="6">FWC-SCC1</strain>
    </source>
</reference>
<gene>
    <name evidence="6" type="primary">frhD</name>
    <name evidence="6" type="ORF">FGU65_08680</name>
</gene>
<dbReference type="PANTHER" id="PTHR30302">
    <property type="entry name" value="HYDROGENASE 1 MATURATION PROTEASE"/>
    <property type="match status" value="1"/>
</dbReference>
<dbReference type="RefSeq" id="WP_301664087.1">
    <property type="nucleotide sequence ID" value="NZ_VCYH01000005.1"/>
</dbReference>
<dbReference type="PANTHER" id="PTHR30302:SF1">
    <property type="entry name" value="HYDROGENASE 2 MATURATION PROTEASE"/>
    <property type="match status" value="1"/>
</dbReference>
<dbReference type="Pfam" id="PF01750">
    <property type="entry name" value="HycI"/>
    <property type="match status" value="1"/>
</dbReference>
<organism evidence="6 7">
    <name type="scientific">Methanoculleus frigidifontis</name>
    <dbReference type="NCBI Taxonomy" id="2584085"/>
    <lineage>
        <taxon>Archaea</taxon>
        <taxon>Methanobacteriati</taxon>
        <taxon>Methanobacteriota</taxon>
        <taxon>Stenosarchaea group</taxon>
        <taxon>Methanomicrobia</taxon>
        <taxon>Methanomicrobiales</taxon>
        <taxon>Methanomicrobiaceae</taxon>
        <taxon>Methanoculleus</taxon>
    </lineage>
</organism>
<evidence type="ECO:0000256" key="2">
    <source>
        <dbReference type="ARBA" id="ARBA00022670"/>
    </source>
</evidence>
<dbReference type="CDD" id="cd06064">
    <property type="entry name" value="H2MP_F420-Reduc"/>
    <property type="match status" value="1"/>
</dbReference>
<keyword evidence="4" id="KW-0378">Hydrolase</keyword>
<name>A0ABT8MAM9_9EURY</name>
<evidence type="ECO:0000256" key="1">
    <source>
        <dbReference type="ARBA" id="ARBA00006814"/>
    </source>
</evidence>
<proteinExistence type="inferred from homology"/>
<evidence type="ECO:0000256" key="5">
    <source>
        <dbReference type="SAM" id="MobiDB-lite"/>
    </source>
</evidence>
<evidence type="ECO:0000313" key="6">
    <source>
        <dbReference type="EMBL" id="MDN7024959.1"/>
    </source>
</evidence>
<dbReference type="InterPro" id="IPR023430">
    <property type="entry name" value="Pept_HybD-like_dom_sf"/>
</dbReference>
<dbReference type="Gene3D" id="3.40.50.1450">
    <property type="entry name" value="HybD-like"/>
    <property type="match status" value="1"/>
</dbReference>
<accession>A0ABT8MAM9</accession>
<dbReference type="EMBL" id="VCYH01000005">
    <property type="protein sequence ID" value="MDN7024959.1"/>
    <property type="molecule type" value="Genomic_DNA"/>
</dbReference>
<dbReference type="SUPFAM" id="SSF53163">
    <property type="entry name" value="HybD-like"/>
    <property type="match status" value="1"/>
</dbReference>
<feature type="compositionally biased region" description="Gly residues" evidence="5">
    <location>
        <begin position="176"/>
        <end position="185"/>
    </location>
</feature>
<evidence type="ECO:0000256" key="4">
    <source>
        <dbReference type="ARBA" id="ARBA00022801"/>
    </source>
</evidence>